<comment type="subcellular location">
    <subcellularLocation>
        <location evidence="1">Membrane</location>
        <topology evidence="1">Multi-pass membrane protein</topology>
    </subcellularLocation>
</comment>
<dbReference type="GO" id="GO:0006820">
    <property type="term" value="P:monoatomic anion transport"/>
    <property type="evidence" value="ECO:0007669"/>
    <property type="project" value="TreeGrafter"/>
</dbReference>
<dbReference type="FunFam" id="1.20.1250.20:FF:000941">
    <property type="entry name" value="Uncharacterized protein"/>
    <property type="match status" value="1"/>
</dbReference>
<dbReference type="PANTHER" id="PTHR11662">
    <property type="entry name" value="SOLUTE CARRIER FAMILY 17"/>
    <property type="match status" value="1"/>
</dbReference>
<dbReference type="Gene3D" id="1.20.1250.20">
    <property type="entry name" value="MFS general substrate transporter like domains"/>
    <property type="match status" value="2"/>
</dbReference>
<feature type="transmembrane region" description="Helical" evidence="5">
    <location>
        <begin position="378"/>
        <end position="399"/>
    </location>
</feature>
<keyword evidence="2 5" id="KW-0812">Transmembrane</keyword>
<keyword evidence="8" id="KW-1185">Reference proteome</keyword>
<evidence type="ECO:0000256" key="5">
    <source>
        <dbReference type="SAM" id="Phobius"/>
    </source>
</evidence>
<evidence type="ECO:0000256" key="3">
    <source>
        <dbReference type="ARBA" id="ARBA00022989"/>
    </source>
</evidence>
<feature type="transmembrane region" description="Helical" evidence="5">
    <location>
        <begin position="351"/>
        <end position="371"/>
    </location>
</feature>
<feature type="transmembrane region" description="Helical" evidence="5">
    <location>
        <begin position="118"/>
        <end position="140"/>
    </location>
</feature>
<keyword evidence="3 5" id="KW-1133">Transmembrane helix</keyword>
<dbReference type="PROSITE" id="PS50850">
    <property type="entry name" value="MFS"/>
    <property type="match status" value="1"/>
</dbReference>
<dbReference type="Pfam" id="PF07690">
    <property type="entry name" value="MFS_1"/>
    <property type="match status" value="1"/>
</dbReference>
<dbReference type="AlphaFoldDB" id="A0AAN5I103"/>
<reference evidence="8" key="1">
    <citation type="submission" date="2022-10" db="EMBL/GenBank/DDBJ databases">
        <title>Genome assembly of Pristionchus species.</title>
        <authorList>
            <person name="Yoshida K."/>
            <person name="Sommer R.J."/>
        </authorList>
    </citation>
    <scope>NUCLEOTIDE SEQUENCE [LARGE SCALE GENOMIC DNA]</scope>
    <source>
        <strain evidence="8">RS5460</strain>
    </source>
</reference>
<accession>A0AAN5I103</accession>
<dbReference type="GO" id="GO:0022857">
    <property type="term" value="F:transmembrane transporter activity"/>
    <property type="evidence" value="ECO:0007669"/>
    <property type="project" value="InterPro"/>
</dbReference>
<protein>
    <recommendedName>
        <fullName evidence="6">Major facilitator superfamily (MFS) profile domain-containing protein</fullName>
    </recommendedName>
</protein>
<dbReference type="SUPFAM" id="SSF103473">
    <property type="entry name" value="MFS general substrate transporter"/>
    <property type="match status" value="1"/>
</dbReference>
<organism evidence="7 8">
    <name type="scientific">Pristionchus mayeri</name>
    <dbReference type="NCBI Taxonomy" id="1317129"/>
    <lineage>
        <taxon>Eukaryota</taxon>
        <taxon>Metazoa</taxon>
        <taxon>Ecdysozoa</taxon>
        <taxon>Nematoda</taxon>
        <taxon>Chromadorea</taxon>
        <taxon>Rhabditida</taxon>
        <taxon>Rhabditina</taxon>
        <taxon>Diplogasteromorpha</taxon>
        <taxon>Diplogasteroidea</taxon>
        <taxon>Neodiplogasteridae</taxon>
        <taxon>Pristionchus</taxon>
    </lineage>
</organism>
<feature type="transmembrane region" description="Helical" evidence="5">
    <location>
        <begin position="214"/>
        <end position="232"/>
    </location>
</feature>
<name>A0AAN5I103_9BILA</name>
<proteinExistence type="predicted"/>
<feature type="non-terminal residue" evidence="7">
    <location>
        <position position="1"/>
    </location>
</feature>
<feature type="transmembrane region" description="Helical" evidence="5">
    <location>
        <begin position="92"/>
        <end position="112"/>
    </location>
</feature>
<dbReference type="InterPro" id="IPR036259">
    <property type="entry name" value="MFS_trans_sf"/>
</dbReference>
<dbReference type="InterPro" id="IPR020846">
    <property type="entry name" value="MFS_dom"/>
</dbReference>
<evidence type="ECO:0000313" key="7">
    <source>
        <dbReference type="EMBL" id="GMR47803.1"/>
    </source>
</evidence>
<sequence>SPSPPPSYPPFFSLHSHRLIICILLLIANYFGFANSMGMSTAVVCMLNSTLAVDKFEGKVMNRSCEIKHDASLEQEFAIPGTMDWSPSEQSLLLSARFYGSLITVAFSGIVADRLGPDLVLTVVLLLSSAFTLFTPLLSYANYHLLLVSRVVMGAIESFHQPSINCLAARWFPAGEKTIAAVIYTSGYQFAGGFFSLFAASLCRSSLLGGWPSIFYVFGGSCCLFVVLWILFGRGGPAKNRWMNEEERKWLECRMNTKAKGGKRTTPLSRILLSNPVQSILLCNFAFSFCTTIMQAFLPLFLRELGLPINTIGWYTLTPFLTQIAGKTVVGPLVDYCAGKEILSLTMATKIAQSMGSFGASIALILLSILPSCSNPTIAFYILVVYGFVYSGGTCGFYTSLLSISPHNMGTLSFLSAISRISGSVASTSIVNALTATGSPHKWTLIFASAAFFQSVGGLHFLIFGTTEVQSW</sequence>
<evidence type="ECO:0000256" key="1">
    <source>
        <dbReference type="ARBA" id="ARBA00004141"/>
    </source>
</evidence>
<keyword evidence="4 5" id="KW-0472">Membrane</keyword>
<dbReference type="InterPro" id="IPR050382">
    <property type="entry name" value="MFS_Na/Anion_cotransporter"/>
</dbReference>
<evidence type="ECO:0000256" key="2">
    <source>
        <dbReference type="ARBA" id="ARBA00022692"/>
    </source>
</evidence>
<dbReference type="EMBL" id="BTRK01000004">
    <property type="protein sequence ID" value="GMR47803.1"/>
    <property type="molecule type" value="Genomic_DNA"/>
</dbReference>
<dbReference type="PANTHER" id="PTHR11662:SF405">
    <property type="entry name" value="PROTEIN CBG12249"/>
    <property type="match status" value="1"/>
</dbReference>
<gene>
    <name evidence="7" type="ORF">PMAYCL1PPCAC_17998</name>
</gene>
<dbReference type="Proteomes" id="UP001328107">
    <property type="component" value="Unassembled WGS sequence"/>
</dbReference>
<dbReference type="InterPro" id="IPR011701">
    <property type="entry name" value="MFS"/>
</dbReference>
<feature type="transmembrane region" description="Helical" evidence="5">
    <location>
        <begin position="179"/>
        <end position="202"/>
    </location>
</feature>
<feature type="transmembrane region" description="Helical" evidence="5">
    <location>
        <begin position="12"/>
        <end position="31"/>
    </location>
</feature>
<feature type="transmembrane region" description="Helical" evidence="5">
    <location>
        <begin position="280"/>
        <end position="302"/>
    </location>
</feature>
<feature type="domain" description="Major facilitator superfamily (MFS) profile" evidence="6">
    <location>
        <begin position="24"/>
        <end position="472"/>
    </location>
</feature>
<dbReference type="GO" id="GO:0016020">
    <property type="term" value="C:membrane"/>
    <property type="evidence" value="ECO:0007669"/>
    <property type="project" value="UniProtKB-SubCell"/>
</dbReference>
<feature type="transmembrane region" description="Helical" evidence="5">
    <location>
        <begin position="443"/>
        <end position="464"/>
    </location>
</feature>
<evidence type="ECO:0000256" key="4">
    <source>
        <dbReference type="ARBA" id="ARBA00023136"/>
    </source>
</evidence>
<comment type="caution">
    <text evidence="7">The sequence shown here is derived from an EMBL/GenBank/DDBJ whole genome shotgun (WGS) entry which is preliminary data.</text>
</comment>
<evidence type="ECO:0000313" key="8">
    <source>
        <dbReference type="Proteomes" id="UP001328107"/>
    </source>
</evidence>
<evidence type="ECO:0000259" key="6">
    <source>
        <dbReference type="PROSITE" id="PS50850"/>
    </source>
</evidence>